<accession>A0A317WQ64</accession>
<dbReference type="RefSeq" id="XP_025467594.1">
    <property type="nucleotide sequence ID" value="XM_025615685.1"/>
</dbReference>
<evidence type="ECO:0000313" key="2">
    <source>
        <dbReference type="Proteomes" id="UP000246702"/>
    </source>
</evidence>
<keyword evidence="2" id="KW-1185">Reference proteome</keyword>
<dbReference type="EMBL" id="MSFK01000013">
    <property type="protein sequence ID" value="PWY87811.1"/>
    <property type="molecule type" value="Genomic_DNA"/>
</dbReference>
<dbReference type="GeneID" id="37117828"/>
<name>A0A317WQ64_9EURO</name>
<dbReference type="AlphaFoldDB" id="A0A317WQ64"/>
<organism evidence="1 2">
    <name type="scientific">Aspergillus sclerotioniger CBS 115572</name>
    <dbReference type="NCBI Taxonomy" id="1450535"/>
    <lineage>
        <taxon>Eukaryota</taxon>
        <taxon>Fungi</taxon>
        <taxon>Dikarya</taxon>
        <taxon>Ascomycota</taxon>
        <taxon>Pezizomycotina</taxon>
        <taxon>Eurotiomycetes</taxon>
        <taxon>Eurotiomycetidae</taxon>
        <taxon>Eurotiales</taxon>
        <taxon>Aspergillaceae</taxon>
        <taxon>Aspergillus</taxon>
        <taxon>Aspergillus subgen. Circumdati</taxon>
    </lineage>
</organism>
<dbReference type="STRING" id="1450535.A0A317WQ64"/>
<evidence type="ECO:0000313" key="1">
    <source>
        <dbReference type="EMBL" id="PWY87811.1"/>
    </source>
</evidence>
<comment type="caution">
    <text evidence="1">The sequence shown here is derived from an EMBL/GenBank/DDBJ whole genome shotgun (WGS) entry which is preliminary data.</text>
</comment>
<sequence length="307" mass="34687">MDLAMDPTTTTRPWQGEKGIWVDLHTECMRHYRSILRHLRTSASFSQSEYRGFERNYGSLVLWAQGLSTLNGGKSDPSVMALKLLVSISKTLVGRLAPRALKILTKRGVALSHQPLIASIQRSEHVIQGILGPSASDEDDPPDDEDSLDEIIADLNTDVDCLLDLDLLDESPADELRSNYVSGQRGAYIQDTIACIEQMFPNADPELVRYLSQCDLKRCMRVQAEREKNLRLSNLVQSGHEVVIGEKRYRMRPETLSENIPRSSLDDYSSDKLLEMLLLPEDGREGRLFQCMVCTVQVVIKEQVPWK</sequence>
<protein>
    <submittedName>
        <fullName evidence="1">Uncharacterized protein</fullName>
    </submittedName>
</protein>
<dbReference type="Proteomes" id="UP000246702">
    <property type="component" value="Unassembled WGS sequence"/>
</dbReference>
<proteinExistence type="predicted"/>
<reference evidence="1 2" key="1">
    <citation type="submission" date="2016-12" db="EMBL/GenBank/DDBJ databases">
        <title>The genomes of Aspergillus section Nigri reveals drivers in fungal speciation.</title>
        <authorList>
            <consortium name="DOE Joint Genome Institute"/>
            <person name="Vesth T.C."/>
            <person name="Nybo J."/>
            <person name="Theobald S."/>
            <person name="Brandl J."/>
            <person name="Frisvad J.C."/>
            <person name="Nielsen K.F."/>
            <person name="Lyhne E.K."/>
            <person name="Kogle M.E."/>
            <person name="Kuo A."/>
            <person name="Riley R."/>
            <person name="Clum A."/>
            <person name="Nolan M."/>
            <person name="Lipzen A."/>
            <person name="Salamov A."/>
            <person name="Henrissat B."/>
            <person name="Wiebenga A."/>
            <person name="De Vries R.P."/>
            <person name="Grigoriev I.V."/>
            <person name="Mortensen U.H."/>
            <person name="Andersen M.R."/>
            <person name="Baker S.E."/>
        </authorList>
    </citation>
    <scope>NUCLEOTIDE SEQUENCE [LARGE SCALE GENOMIC DNA]</scope>
    <source>
        <strain evidence="1 2">CBS 115572</strain>
    </source>
</reference>
<gene>
    <name evidence="1" type="ORF">BO94DRAFT_585295</name>
</gene>